<name>A0A1S7LEC4_MAGMO</name>
<dbReference type="AlphaFoldDB" id="A0A1S7LEC4"/>
<evidence type="ECO:0000313" key="1">
    <source>
        <dbReference type="EMBL" id="CRH04763.1"/>
    </source>
</evidence>
<proteinExistence type="predicted"/>
<organism evidence="1">
    <name type="scientific">Magnetococcus massalia (strain MO-1)</name>
    <dbReference type="NCBI Taxonomy" id="451514"/>
    <lineage>
        <taxon>Bacteria</taxon>
        <taxon>Pseudomonadati</taxon>
        <taxon>Pseudomonadota</taxon>
        <taxon>Magnetococcia</taxon>
        <taxon>Magnetococcales</taxon>
        <taxon>Magnetococcaceae</taxon>
        <taxon>Magnetococcus</taxon>
    </lineage>
</organism>
<dbReference type="EMBL" id="LO017727">
    <property type="protein sequence ID" value="CRH04763.1"/>
    <property type="molecule type" value="Genomic_DNA"/>
</dbReference>
<sequence length="64" mass="7220">MDDHQVELVTKLAEQGRIVSLESQRTLRQGVESALNKQLDMPSVLEAVPAVKMVNQILQRYGEE</sequence>
<reference evidence="1" key="1">
    <citation type="submission" date="2015-04" db="EMBL/GenBank/DDBJ databases">
        <authorList>
            <person name="Syromyatnikov M.Y."/>
            <person name="Popov V.N."/>
        </authorList>
    </citation>
    <scope>NUCLEOTIDE SEQUENCE</scope>
    <source>
        <strain evidence="1">MO-1</strain>
    </source>
</reference>
<accession>A0A1S7LEC4</accession>
<protein>
    <submittedName>
        <fullName evidence="1">Uncharacterized protein</fullName>
    </submittedName>
</protein>
<gene>
    <name evidence="1" type="ORF">MAGMO_0559</name>
</gene>